<accession>A0A1X7TL39</accession>
<proteinExistence type="predicted"/>
<protein>
    <submittedName>
        <fullName evidence="2">Uncharacterized protein</fullName>
    </submittedName>
</protein>
<dbReference type="AlphaFoldDB" id="A0A1X7TL39"/>
<dbReference type="EnsemblMetazoa" id="Aqu2.1.15607_001">
    <property type="protein sequence ID" value="Aqu2.1.15607_001"/>
    <property type="gene ID" value="Aqu2.1.15607"/>
</dbReference>
<evidence type="ECO:0000256" key="1">
    <source>
        <dbReference type="SAM" id="MobiDB-lite"/>
    </source>
</evidence>
<reference evidence="2" key="1">
    <citation type="submission" date="2017-05" db="UniProtKB">
        <authorList>
            <consortium name="EnsemblMetazoa"/>
        </authorList>
    </citation>
    <scope>IDENTIFICATION</scope>
</reference>
<name>A0A1X7TL39_AMPQE</name>
<feature type="region of interest" description="Disordered" evidence="1">
    <location>
        <begin position="63"/>
        <end position="87"/>
    </location>
</feature>
<feature type="compositionally biased region" description="Polar residues" evidence="1">
    <location>
        <begin position="78"/>
        <end position="87"/>
    </location>
</feature>
<sequence length="87" mass="9978">MAEKVSVMWLGAGLSEAKIDKINRKFIVNDNEKEELKDGQMVEVQLSRKKGSKAKAWKTEMVMLEKDKRARMPPKKAQGNTSSWRNI</sequence>
<dbReference type="InParanoid" id="A0A1X7TL39"/>
<evidence type="ECO:0000313" key="2">
    <source>
        <dbReference type="EnsemblMetazoa" id="Aqu2.1.15607_001"/>
    </source>
</evidence>
<organism evidence="2">
    <name type="scientific">Amphimedon queenslandica</name>
    <name type="common">Sponge</name>
    <dbReference type="NCBI Taxonomy" id="400682"/>
    <lineage>
        <taxon>Eukaryota</taxon>
        <taxon>Metazoa</taxon>
        <taxon>Porifera</taxon>
        <taxon>Demospongiae</taxon>
        <taxon>Heteroscleromorpha</taxon>
        <taxon>Haplosclerida</taxon>
        <taxon>Niphatidae</taxon>
        <taxon>Amphimedon</taxon>
    </lineage>
</organism>